<accession>A0ABV1R674</accession>
<proteinExistence type="predicted"/>
<evidence type="ECO:0000313" key="3">
    <source>
        <dbReference type="Proteomes" id="UP001432995"/>
    </source>
</evidence>
<keyword evidence="3" id="KW-1185">Reference proteome</keyword>
<dbReference type="InterPro" id="IPR046919">
    <property type="entry name" value="ABC-3C_CTD10"/>
</dbReference>
<evidence type="ECO:0000259" key="1">
    <source>
        <dbReference type="Pfam" id="PF20275"/>
    </source>
</evidence>
<sequence>MGLTAPKRRAFKNTLELTLRRCKGTELQAFFAALMGKVHGHNFESTSTDYSRGDLQCDGHLVEPETVFACYGPVNSGDHAGDASMRHAVAKVRSDFEGARAEWPGMKAWVFVTNYLEPPAQITQEISRLRSEVSDCEIRTFGKEQFERHLLGLDIEDIEDLLANAITDEDFRNVQPVEILEVVDDVMAKVSVRREIDEEPREVPFDKLDFNGLEDAFQDRIRNGFQGAPTVERLLLGHPDPLLAPALASAFKEKYRELELQGLGPGEIMDDLYEFTMAGHRATTRREVAVWTVLAHFFEGCTIFKDRPVAEEAA</sequence>
<organism evidence="2 3">
    <name type="scientific">Methylobacterium brachiatum</name>
    <dbReference type="NCBI Taxonomy" id="269660"/>
    <lineage>
        <taxon>Bacteria</taxon>
        <taxon>Pseudomonadati</taxon>
        <taxon>Pseudomonadota</taxon>
        <taxon>Alphaproteobacteria</taxon>
        <taxon>Hyphomicrobiales</taxon>
        <taxon>Methylobacteriaceae</taxon>
        <taxon>Methylobacterium</taxon>
    </lineage>
</organism>
<evidence type="ECO:0000313" key="2">
    <source>
        <dbReference type="EMBL" id="MER2290195.1"/>
    </source>
</evidence>
<protein>
    <submittedName>
        <fullName evidence="2">ABC-three component system protein</fullName>
    </submittedName>
</protein>
<reference evidence="2" key="1">
    <citation type="submission" date="2024-06" db="EMBL/GenBank/DDBJ databases">
        <authorList>
            <person name="Campbell A.G."/>
        </authorList>
    </citation>
    <scope>NUCLEOTIDE SEQUENCE</scope>
    <source>
        <strain evidence="2">EM17</strain>
    </source>
</reference>
<gene>
    <name evidence="2" type="ORF">ABS770_18170</name>
</gene>
<dbReference type="EMBL" id="JBELQD010000021">
    <property type="protein sequence ID" value="MER2290195.1"/>
    <property type="molecule type" value="Genomic_DNA"/>
</dbReference>
<feature type="domain" description="ABC-three component systems C-terminal" evidence="1">
    <location>
        <begin position="194"/>
        <end position="305"/>
    </location>
</feature>
<dbReference type="Proteomes" id="UP001432995">
    <property type="component" value="Unassembled WGS sequence"/>
</dbReference>
<name>A0ABV1R674_9HYPH</name>
<comment type="caution">
    <text evidence="2">The sequence shown here is derived from an EMBL/GenBank/DDBJ whole genome shotgun (WGS) entry which is preliminary data.</text>
</comment>
<dbReference type="Pfam" id="PF20275">
    <property type="entry name" value="CTD10"/>
    <property type="match status" value="1"/>
</dbReference>
<dbReference type="RefSeq" id="WP_350377068.1">
    <property type="nucleotide sequence ID" value="NZ_JBELQD010000021.1"/>
</dbReference>